<feature type="non-terminal residue" evidence="8">
    <location>
        <position position="225"/>
    </location>
</feature>
<dbReference type="EC" id="2.7.7.6" evidence="1"/>
<keyword evidence="5" id="KW-0804">Transcription</keyword>
<dbReference type="GO" id="GO:0006351">
    <property type="term" value="P:DNA-templated transcription"/>
    <property type="evidence" value="ECO:0007669"/>
    <property type="project" value="InterPro"/>
</dbReference>
<evidence type="ECO:0000256" key="5">
    <source>
        <dbReference type="ARBA" id="ARBA00023163"/>
    </source>
</evidence>
<dbReference type="GO" id="GO:0003899">
    <property type="term" value="F:DNA-directed RNA polymerase activity"/>
    <property type="evidence" value="ECO:0007669"/>
    <property type="project" value="UniProtKB-EC"/>
</dbReference>
<organism evidence="8">
    <name type="scientific">marine metagenome</name>
    <dbReference type="NCBI Taxonomy" id="408172"/>
    <lineage>
        <taxon>unclassified sequences</taxon>
        <taxon>metagenomes</taxon>
        <taxon>ecological metagenomes</taxon>
    </lineage>
</organism>
<evidence type="ECO:0000256" key="2">
    <source>
        <dbReference type="ARBA" id="ARBA00022478"/>
    </source>
</evidence>
<dbReference type="PANTHER" id="PTHR20856">
    <property type="entry name" value="DNA-DIRECTED RNA POLYMERASE I SUBUNIT 2"/>
    <property type="match status" value="1"/>
</dbReference>
<evidence type="ECO:0000313" key="8">
    <source>
        <dbReference type="EMBL" id="SVD34319.1"/>
    </source>
</evidence>
<protein>
    <recommendedName>
        <fullName evidence="1">DNA-directed RNA polymerase</fullName>
        <ecNumber evidence="1">2.7.7.6</ecNumber>
    </recommendedName>
</protein>
<dbReference type="Gene3D" id="3.90.1110.10">
    <property type="entry name" value="RNA polymerase Rpb2, domain 2"/>
    <property type="match status" value="1"/>
</dbReference>
<evidence type="ECO:0000256" key="4">
    <source>
        <dbReference type="ARBA" id="ARBA00022695"/>
    </source>
</evidence>
<dbReference type="Pfam" id="PF04561">
    <property type="entry name" value="RNA_pol_Rpb2_2"/>
    <property type="match status" value="1"/>
</dbReference>
<gene>
    <name evidence="8" type="ORF">METZ01_LOCUS387173</name>
</gene>
<dbReference type="GO" id="GO:0000428">
    <property type="term" value="C:DNA-directed RNA polymerase complex"/>
    <property type="evidence" value="ECO:0007669"/>
    <property type="project" value="UniProtKB-KW"/>
</dbReference>
<dbReference type="InterPro" id="IPR007644">
    <property type="entry name" value="RNA_pol_bsu_protrusion"/>
</dbReference>
<sequence length="225" mass="26004">VELKTAVTRRDFSKLPSVIDMPNLLAVQIDSFRAFLQEEVPPEERKNQGLQAVFNDVFPISDIHEKFSLEFIEFILGDPKYSVRECQERGMTHAIPLKAKLRLVMREEAEEGKKVKDIIEQVVYLGELPLITDKGTFIVNGAERVIVSQLHRSQGVFFSEETHPNGKQLFSARIIPDHGAWVEFSLDINDVMFVHIDRKRKLPMTVLLRALEFEDNEQIYSLFYN</sequence>
<dbReference type="InterPro" id="IPR015712">
    <property type="entry name" value="DNA-dir_RNA_pol_su2"/>
</dbReference>
<evidence type="ECO:0000259" key="7">
    <source>
        <dbReference type="Pfam" id="PF04563"/>
    </source>
</evidence>
<evidence type="ECO:0000256" key="1">
    <source>
        <dbReference type="ARBA" id="ARBA00012418"/>
    </source>
</evidence>
<keyword evidence="4" id="KW-0548">Nucleotidyltransferase</keyword>
<dbReference type="GO" id="GO:0003677">
    <property type="term" value="F:DNA binding"/>
    <property type="evidence" value="ECO:0007669"/>
    <property type="project" value="InterPro"/>
</dbReference>
<feature type="non-terminal residue" evidence="8">
    <location>
        <position position="1"/>
    </location>
</feature>
<dbReference type="InterPro" id="IPR007642">
    <property type="entry name" value="RNA_pol_Rpb2_2"/>
</dbReference>
<evidence type="ECO:0000256" key="3">
    <source>
        <dbReference type="ARBA" id="ARBA00022679"/>
    </source>
</evidence>
<dbReference type="GO" id="GO:0032549">
    <property type="term" value="F:ribonucleoside binding"/>
    <property type="evidence" value="ECO:0007669"/>
    <property type="project" value="InterPro"/>
</dbReference>
<reference evidence="8" key="1">
    <citation type="submission" date="2018-05" db="EMBL/GenBank/DDBJ databases">
        <authorList>
            <person name="Lanie J.A."/>
            <person name="Ng W.-L."/>
            <person name="Kazmierczak K.M."/>
            <person name="Andrzejewski T.M."/>
            <person name="Davidsen T.M."/>
            <person name="Wayne K.J."/>
            <person name="Tettelin H."/>
            <person name="Glass J.I."/>
            <person name="Rusch D."/>
            <person name="Podicherti R."/>
            <person name="Tsui H.-C.T."/>
            <person name="Winkler M.E."/>
        </authorList>
    </citation>
    <scope>NUCLEOTIDE SEQUENCE</scope>
</reference>
<dbReference type="InterPro" id="IPR037034">
    <property type="entry name" value="RNA_pol_Rpb2_2_sf"/>
</dbReference>
<keyword evidence="3" id="KW-0808">Transferase</keyword>
<dbReference type="Pfam" id="PF04563">
    <property type="entry name" value="RNA_pol_Rpb2_1"/>
    <property type="match status" value="1"/>
</dbReference>
<dbReference type="EMBL" id="UINC01144665">
    <property type="protein sequence ID" value="SVD34319.1"/>
    <property type="molecule type" value="Genomic_DNA"/>
</dbReference>
<proteinExistence type="predicted"/>
<feature type="domain" description="RNA polymerase Rpb2" evidence="6">
    <location>
        <begin position="152"/>
        <end position="223"/>
    </location>
</feature>
<accession>A0A382UJ68</accession>
<dbReference type="Gene3D" id="3.90.1100.10">
    <property type="match status" value="1"/>
</dbReference>
<name>A0A382UJ68_9ZZZZ</name>
<evidence type="ECO:0000259" key="6">
    <source>
        <dbReference type="Pfam" id="PF04561"/>
    </source>
</evidence>
<dbReference type="SUPFAM" id="SSF64484">
    <property type="entry name" value="beta and beta-prime subunits of DNA dependent RNA-polymerase"/>
    <property type="match status" value="1"/>
</dbReference>
<keyword evidence="2" id="KW-0240">DNA-directed RNA polymerase</keyword>
<dbReference type="AlphaFoldDB" id="A0A382UJ68"/>
<feature type="domain" description="RNA polymerase beta subunit protrusion" evidence="7">
    <location>
        <begin position="24"/>
        <end position="151"/>
    </location>
</feature>